<dbReference type="PANTHER" id="PTHR24300">
    <property type="entry name" value="CYTOCHROME P450 508A4-RELATED"/>
    <property type="match status" value="1"/>
</dbReference>
<comment type="caution">
    <text evidence="5">The sequence shown here is derived from an EMBL/GenBank/DDBJ whole genome shotgun (WGS) entry which is preliminary data.</text>
</comment>
<sequence>MYTFWNLGVVALNGYIWKEQRRFALSTLRKFELGKKTIKYSIIEEIRYLNEAIKEKQGNYFKLALLIFSASPTEYRNVPLAKKHSPMHIVCVTVNAQLSRVVWAMAQVDLSEKVQEELNRVIGQAWQPFIEDRPNMPHTDIVIHEFQRMNNIVPLNVPRKTTKDTILGGYFLPKVIRTYCE</sequence>
<dbReference type="PRINTS" id="PR00463">
    <property type="entry name" value="EP450I"/>
</dbReference>
<dbReference type="InterPro" id="IPR050182">
    <property type="entry name" value="Cytochrome_P450_fam2"/>
</dbReference>
<name>A0ABS2XBG1_POLSP</name>
<feature type="non-terminal residue" evidence="5">
    <location>
        <position position="181"/>
    </location>
</feature>
<accession>A0ABS2XBG1</accession>
<evidence type="ECO:0000313" key="6">
    <source>
        <dbReference type="Proteomes" id="UP001166093"/>
    </source>
</evidence>
<dbReference type="EMBL" id="JAAWVQ010011140">
    <property type="protein sequence ID" value="MBN3271455.1"/>
    <property type="molecule type" value="Genomic_DNA"/>
</dbReference>
<keyword evidence="4" id="KW-0408">Iron</keyword>
<dbReference type="PANTHER" id="PTHR24300:SF177">
    <property type="entry name" value="CYTOCHROME P450 2J2"/>
    <property type="match status" value="1"/>
</dbReference>
<evidence type="ECO:0000256" key="3">
    <source>
        <dbReference type="ARBA" id="ARBA00022723"/>
    </source>
</evidence>
<comment type="cofactor">
    <cofactor evidence="1">
        <name>heme</name>
        <dbReference type="ChEBI" id="CHEBI:30413"/>
    </cofactor>
</comment>
<evidence type="ECO:0000313" key="5">
    <source>
        <dbReference type="EMBL" id="MBN3271455.1"/>
    </source>
</evidence>
<evidence type="ECO:0000256" key="4">
    <source>
        <dbReference type="ARBA" id="ARBA00023004"/>
    </source>
</evidence>
<proteinExistence type="inferred from homology"/>
<feature type="non-terminal residue" evidence="5">
    <location>
        <position position="1"/>
    </location>
</feature>
<keyword evidence="6" id="KW-1185">Reference proteome</keyword>
<dbReference type="InterPro" id="IPR002401">
    <property type="entry name" value="Cyt_P450_E_grp-I"/>
</dbReference>
<reference evidence="5" key="1">
    <citation type="journal article" date="2021" name="Cell">
        <title>Tracing the genetic footprints of vertebrate landing in non-teleost ray-finned fishes.</title>
        <authorList>
            <person name="Bi X."/>
            <person name="Wang K."/>
            <person name="Yang L."/>
            <person name="Pan H."/>
            <person name="Jiang H."/>
            <person name="Wei Q."/>
            <person name="Fang M."/>
            <person name="Yu H."/>
            <person name="Zhu C."/>
            <person name="Cai Y."/>
            <person name="He Y."/>
            <person name="Gan X."/>
            <person name="Zeng H."/>
            <person name="Yu D."/>
            <person name="Zhu Y."/>
            <person name="Jiang H."/>
            <person name="Qiu Q."/>
            <person name="Yang H."/>
            <person name="Zhang Y.E."/>
            <person name="Wang W."/>
            <person name="Zhu M."/>
            <person name="He S."/>
            <person name="Zhang G."/>
        </authorList>
    </citation>
    <scope>NUCLEOTIDE SEQUENCE</scope>
    <source>
        <strain evidence="5">Pddl_001</strain>
    </source>
</reference>
<gene>
    <name evidence="5" type="primary">Cyp2j2_0</name>
    <name evidence="5" type="ORF">GTO93_0003167</name>
</gene>
<comment type="similarity">
    <text evidence="2">Belongs to the cytochrome P450 family.</text>
</comment>
<evidence type="ECO:0000256" key="2">
    <source>
        <dbReference type="ARBA" id="ARBA00010617"/>
    </source>
</evidence>
<organism evidence="5 6">
    <name type="scientific">Polyodon spathula</name>
    <name type="common">North American paddlefish</name>
    <name type="synonym">Squalus spathula</name>
    <dbReference type="NCBI Taxonomy" id="7913"/>
    <lineage>
        <taxon>Eukaryota</taxon>
        <taxon>Metazoa</taxon>
        <taxon>Chordata</taxon>
        <taxon>Craniata</taxon>
        <taxon>Vertebrata</taxon>
        <taxon>Euteleostomi</taxon>
        <taxon>Actinopterygii</taxon>
        <taxon>Chondrostei</taxon>
        <taxon>Acipenseriformes</taxon>
        <taxon>Polyodontidae</taxon>
        <taxon>Polyodon</taxon>
    </lineage>
</organism>
<dbReference type="SUPFAM" id="SSF48264">
    <property type="entry name" value="Cytochrome P450"/>
    <property type="match status" value="1"/>
</dbReference>
<protein>
    <submittedName>
        <fullName evidence="5">CP2J2 protein</fullName>
    </submittedName>
</protein>
<dbReference type="Proteomes" id="UP001166093">
    <property type="component" value="Unassembled WGS sequence"/>
</dbReference>
<evidence type="ECO:0000256" key="1">
    <source>
        <dbReference type="ARBA" id="ARBA00001971"/>
    </source>
</evidence>
<dbReference type="Pfam" id="PF00067">
    <property type="entry name" value="p450"/>
    <property type="match status" value="1"/>
</dbReference>
<dbReference type="Gene3D" id="1.10.630.10">
    <property type="entry name" value="Cytochrome P450"/>
    <property type="match status" value="2"/>
</dbReference>
<dbReference type="InterPro" id="IPR036396">
    <property type="entry name" value="Cyt_P450_sf"/>
</dbReference>
<keyword evidence="3" id="KW-0479">Metal-binding</keyword>
<dbReference type="InterPro" id="IPR001128">
    <property type="entry name" value="Cyt_P450"/>
</dbReference>